<dbReference type="InterPro" id="IPR014014">
    <property type="entry name" value="RNA_helicase_DEAD_Q_motif"/>
</dbReference>
<keyword evidence="5 7" id="KW-0694">RNA-binding</keyword>
<dbReference type="InterPro" id="IPR014001">
    <property type="entry name" value="Helicase_ATP-bd"/>
</dbReference>
<evidence type="ECO:0000256" key="3">
    <source>
        <dbReference type="ARBA" id="ARBA00022806"/>
    </source>
</evidence>
<feature type="compositionally biased region" description="Basic and acidic residues" evidence="8">
    <location>
        <begin position="137"/>
        <end position="150"/>
    </location>
</feature>
<dbReference type="SMART" id="SM00487">
    <property type="entry name" value="DEXDc"/>
    <property type="match status" value="1"/>
</dbReference>
<evidence type="ECO:0000256" key="2">
    <source>
        <dbReference type="ARBA" id="ARBA00022801"/>
    </source>
</evidence>
<feature type="compositionally biased region" description="Basic and acidic residues" evidence="8">
    <location>
        <begin position="303"/>
        <end position="312"/>
    </location>
</feature>
<dbReference type="Pfam" id="PF00270">
    <property type="entry name" value="DEAD"/>
    <property type="match status" value="1"/>
</dbReference>
<comment type="similarity">
    <text evidence="7">Belongs to the DEAD box helicase family.</text>
</comment>
<keyword evidence="13" id="KW-1185">Reference proteome</keyword>
<comment type="caution">
    <text evidence="12">The sequence shown here is derived from an EMBL/GenBank/DDBJ whole genome shotgun (WGS) entry which is preliminary data.</text>
</comment>
<evidence type="ECO:0000259" key="10">
    <source>
        <dbReference type="PROSITE" id="PS51194"/>
    </source>
</evidence>
<dbReference type="PROSITE" id="PS51195">
    <property type="entry name" value="Q_MOTIF"/>
    <property type="match status" value="1"/>
</dbReference>
<keyword evidence="3 7" id="KW-0347">Helicase</keyword>
<dbReference type="GO" id="GO:0016787">
    <property type="term" value="F:hydrolase activity"/>
    <property type="evidence" value="ECO:0007669"/>
    <property type="project" value="UniProtKB-KW"/>
</dbReference>
<comment type="domain">
    <text evidence="7">The Q motif is unique to and characteristic of the DEAD box family of RNA helicases and controls ATP binding and hydrolysis.</text>
</comment>
<evidence type="ECO:0000256" key="4">
    <source>
        <dbReference type="ARBA" id="ARBA00022840"/>
    </source>
</evidence>
<feature type="compositionally biased region" description="Basic and acidic residues" evidence="8">
    <location>
        <begin position="268"/>
        <end position="284"/>
    </location>
</feature>
<dbReference type="AlphaFoldDB" id="A0A8S0QSU1"/>
<dbReference type="PROSITE" id="PS51194">
    <property type="entry name" value="HELICASE_CTER"/>
    <property type="match status" value="1"/>
</dbReference>
<feature type="region of interest" description="Disordered" evidence="8">
    <location>
        <begin position="123"/>
        <end position="330"/>
    </location>
</feature>
<dbReference type="EC" id="3.6.4.13" evidence="7"/>
<comment type="catalytic activity">
    <reaction evidence="7">
        <text>ATP + H2O = ADP + phosphate + H(+)</text>
        <dbReference type="Rhea" id="RHEA:13065"/>
        <dbReference type="ChEBI" id="CHEBI:15377"/>
        <dbReference type="ChEBI" id="CHEBI:15378"/>
        <dbReference type="ChEBI" id="CHEBI:30616"/>
        <dbReference type="ChEBI" id="CHEBI:43474"/>
        <dbReference type="ChEBI" id="CHEBI:456216"/>
        <dbReference type="EC" id="3.6.4.13"/>
    </reaction>
</comment>
<dbReference type="GO" id="GO:0003724">
    <property type="term" value="F:RNA helicase activity"/>
    <property type="evidence" value="ECO:0007669"/>
    <property type="project" value="UniProtKB-EC"/>
</dbReference>
<dbReference type="Pfam" id="PF00271">
    <property type="entry name" value="Helicase_C"/>
    <property type="match status" value="1"/>
</dbReference>
<comment type="function">
    <text evidence="7">RNA helicase.</text>
</comment>
<feature type="compositionally biased region" description="Acidic residues" evidence="8">
    <location>
        <begin position="293"/>
        <end position="302"/>
    </location>
</feature>
<dbReference type="PANTHER" id="PTHR24031">
    <property type="entry name" value="RNA HELICASE"/>
    <property type="match status" value="1"/>
</dbReference>
<evidence type="ECO:0000256" key="8">
    <source>
        <dbReference type="SAM" id="MobiDB-lite"/>
    </source>
</evidence>
<feature type="compositionally biased region" description="Acidic residues" evidence="8">
    <location>
        <begin position="313"/>
        <end position="330"/>
    </location>
</feature>
<proteinExistence type="inferred from homology"/>
<keyword evidence="4 7" id="KW-0067">ATP-binding</keyword>
<keyword evidence="1 7" id="KW-0547">Nucleotide-binding</keyword>
<dbReference type="Proteomes" id="UP000594638">
    <property type="component" value="Unassembled WGS sequence"/>
</dbReference>
<dbReference type="Gramene" id="OE9A101140T2">
    <property type="protein sequence ID" value="OE9A101140C2"/>
    <property type="gene ID" value="OE9A101140"/>
</dbReference>
<protein>
    <recommendedName>
        <fullName evidence="7">ATP-dependent RNA helicase</fullName>
        <ecNumber evidence="7">3.6.4.13</ecNumber>
    </recommendedName>
</protein>
<gene>
    <name evidence="12" type="ORF">OLEA9_A101140</name>
</gene>
<dbReference type="OrthoDB" id="193716at2759"/>
<dbReference type="SUPFAM" id="SSF52540">
    <property type="entry name" value="P-loop containing nucleoside triphosphate hydrolases"/>
    <property type="match status" value="1"/>
</dbReference>
<feature type="short sequence motif" description="Q motif" evidence="6">
    <location>
        <begin position="360"/>
        <end position="388"/>
    </location>
</feature>
<feature type="compositionally biased region" description="Basic and acidic residues" evidence="8">
    <location>
        <begin position="209"/>
        <end position="225"/>
    </location>
</feature>
<evidence type="ECO:0000256" key="1">
    <source>
        <dbReference type="ARBA" id="ARBA00022741"/>
    </source>
</evidence>
<evidence type="ECO:0000313" key="12">
    <source>
        <dbReference type="EMBL" id="CAA2968661.1"/>
    </source>
</evidence>
<evidence type="ECO:0000256" key="7">
    <source>
        <dbReference type="RuleBase" id="RU365068"/>
    </source>
</evidence>
<dbReference type="InterPro" id="IPR027417">
    <property type="entry name" value="P-loop_NTPase"/>
</dbReference>
<dbReference type="SMART" id="SM00490">
    <property type="entry name" value="HELICc"/>
    <property type="match status" value="1"/>
</dbReference>
<feature type="domain" description="DEAD-box RNA helicase Q" evidence="11">
    <location>
        <begin position="360"/>
        <end position="388"/>
    </location>
</feature>
<keyword evidence="2 7" id="KW-0378">Hydrolase</keyword>
<feature type="domain" description="Helicase ATP-binding" evidence="9">
    <location>
        <begin position="391"/>
        <end position="574"/>
    </location>
</feature>
<dbReference type="GO" id="GO:0003723">
    <property type="term" value="F:RNA binding"/>
    <property type="evidence" value="ECO:0007669"/>
    <property type="project" value="UniProtKB-UniRule"/>
</dbReference>
<organism evidence="12 13">
    <name type="scientific">Olea europaea subsp. europaea</name>
    <dbReference type="NCBI Taxonomy" id="158383"/>
    <lineage>
        <taxon>Eukaryota</taxon>
        <taxon>Viridiplantae</taxon>
        <taxon>Streptophyta</taxon>
        <taxon>Embryophyta</taxon>
        <taxon>Tracheophyta</taxon>
        <taxon>Spermatophyta</taxon>
        <taxon>Magnoliopsida</taxon>
        <taxon>eudicotyledons</taxon>
        <taxon>Gunneridae</taxon>
        <taxon>Pentapetalae</taxon>
        <taxon>asterids</taxon>
        <taxon>lamiids</taxon>
        <taxon>Lamiales</taxon>
        <taxon>Oleaceae</taxon>
        <taxon>Oleeae</taxon>
        <taxon>Olea</taxon>
    </lineage>
</organism>
<accession>A0A8S0QSU1</accession>
<evidence type="ECO:0000256" key="5">
    <source>
        <dbReference type="ARBA" id="ARBA00022884"/>
    </source>
</evidence>
<dbReference type="CDD" id="cd18787">
    <property type="entry name" value="SF2_C_DEAD"/>
    <property type="match status" value="1"/>
</dbReference>
<dbReference type="GO" id="GO:0005524">
    <property type="term" value="F:ATP binding"/>
    <property type="evidence" value="ECO:0007669"/>
    <property type="project" value="UniProtKB-UniRule"/>
</dbReference>
<dbReference type="InterPro" id="IPR001650">
    <property type="entry name" value="Helicase_C-like"/>
</dbReference>
<name>A0A8S0QSU1_OLEEU</name>
<evidence type="ECO:0000259" key="11">
    <source>
        <dbReference type="PROSITE" id="PS51195"/>
    </source>
</evidence>
<evidence type="ECO:0000256" key="6">
    <source>
        <dbReference type="PROSITE-ProRule" id="PRU00552"/>
    </source>
</evidence>
<dbReference type="CDD" id="cd17964">
    <property type="entry name" value="DEADc_MSS116"/>
    <property type="match status" value="1"/>
</dbReference>
<dbReference type="EMBL" id="CACTIH010001917">
    <property type="protein sequence ID" value="CAA2968661.1"/>
    <property type="molecule type" value="Genomic_DNA"/>
</dbReference>
<feature type="domain" description="Helicase C-terminal" evidence="10">
    <location>
        <begin position="609"/>
        <end position="759"/>
    </location>
</feature>
<evidence type="ECO:0000313" key="13">
    <source>
        <dbReference type="Proteomes" id="UP000594638"/>
    </source>
</evidence>
<evidence type="ECO:0000259" key="9">
    <source>
        <dbReference type="PROSITE" id="PS51192"/>
    </source>
</evidence>
<sequence length="828" mass="92090">MPMKVFSLRTGLLPAGRLSTSYTAKHGVPIRVVPLFSRIFPLKLKYRFLEPPFSPSYQEKGALTTQIGVRKFSVRSGRARSSSGSGHEVRVAKSLIEDEAELSEWVSGLSSNSFRKSKVYSDIDVEGNNGGDNGGYGRRERGEKKRKESEFDGDDFDFPNGGNSVGRGLEKPVSRGRGGYGGGLAENRSSFNGGRSFDRRSGTRNSSEYSRKGKFGSELEKKNERNGGGLTGRGKGWGSVERFPGREVGKGIDSRVKRRGASGSEMGYGKDRGGSLRMQREGKRVPQRGLVVTDEDEEEEEVEGYRSFKELIDSDEVDDEDEDESEEEDNIVDDVFEKEKVLSQSPPSSSGGNDTYLSESRFDQCSISPLSLKGLKDVGYEKMTVVQEATLPVILKGKDVMAKARTGTGKTVAFLLPAIEVVVKLPPVDRDQKRTPIVVLVICPTRELASQAAAEANNLLKYHPSIGVQVVIGGTRLTLEQKRMQANPCQILVATPGRLKDHIENTAGFATRLMGVKVLVLDEADHLLDMGFRRDIEKIIAAVPKQRQTLLFSATIPQEVRQICHIALKRDHEFINTVQEGSEETHAKVRQMHLVAPLDKHFPILYSILKDHIADDVNYKILVFCTTAMVTRLVAELLNELNMNVREIHSRKPQSYRTRVSDEFRKSKGLILVTSDVSARGVDYPDVSLVVQVGVPADRQQYIHRLGRTGRKGKEGQGILLLAPWEEFFLSTIKDLPLTKAPEPLVDPETRKKVERALSHVEMKNKEAAYQAWLGYYNSNKNVGRDKYRLVELANEFSRTMGLDNPPAIPKLVLGKMGLRNIPGLRSR</sequence>
<feature type="compositionally biased region" description="Basic and acidic residues" evidence="8">
    <location>
        <begin position="243"/>
        <end position="255"/>
    </location>
</feature>
<dbReference type="Gene3D" id="3.40.50.300">
    <property type="entry name" value="P-loop containing nucleotide triphosphate hydrolases"/>
    <property type="match status" value="2"/>
</dbReference>
<feature type="compositionally biased region" description="Gly residues" evidence="8">
    <location>
        <begin position="226"/>
        <end position="237"/>
    </location>
</feature>
<reference evidence="12 13" key="1">
    <citation type="submission" date="2019-12" db="EMBL/GenBank/DDBJ databases">
        <authorList>
            <person name="Alioto T."/>
            <person name="Alioto T."/>
            <person name="Gomez Garrido J."/>
        </authorList>
    </citation>
    <scope>NUCLEOTIDE SEQUENCE [LARGE SCALE GENOMIC DNA]</scope>
</reference>
<dbReference type="PROSITE" id="PS51192">
    <property type="entry name" value="HELICASE_ATP_BIND_1"/>
    <property type="match status" value="1"/>
</dbReference>
<dbReference type="InterPro" id="IPR011545">
    <property type="entry name" value="DEAD/DEAH_box_helicase_dom"/>
</dbReference>